<evidence type="ECO:0000256" key="1">
    <source>
        <dbReference type="SAM" id="MobiDB-lite"/>
    </source>
</evidence>
<dbReference type="RefSeq" id="XP_043173878.1">
    <property type="nucleotide sequence ID" value="XM_043317943.1"/>
</dbReference>
<feature type="compositionally biased region" description="Gly residues" evidence="1">
    <location>
        <begin position="128"/>
        <end position="140"/>
    </location>
</feature>
<evidence type="ECO:0000313" key="2">
    <source>
        <dbReference type="EMBL" id="CAG5182732.1"/>
    </source>
</evidence>
<feature type="compositionally biased region" description="Low complexity" evidence="1">
    <location>
        <begin position="159"/>
        <end position="171"/>
    </location>
</feature>
<dbReference type="AlphaFoldDB" id="A0A8J2I972"/>
<feature type="compositionally biased region" description="Basic and acidic residues" evidence="1">
    <location>
        <begin position="89"/>
        <end position="101"/>
    </location>
</feature>
<reference evidence="2" key="1">
    <citation type="submission" date="2021-05" db="EMBL/GenBank/DDBJ databases">
        <authorList>
            <person name="Stam R."/>
        </authorList>
    </citation>
    <scope>NUCLEOTIDE SEQUENCE</scope>
    <source>
        <strain evidence="2">CS162</strain>
    </source>
</reference>
<accession>A0A8J2I972</accession>
<organism evidence="2 3">
    <name type="scientific">Alternaria atra</name>
    <dbReference type="NCBI Taxonomy" id="119953"/>
    <lineage>
        <taxon>Eukaryota</taxon>
        <taxon>Fungi</taxon>
        <taxon>Dikarya</taxon>
        <taxon>Ascomycota</taxon>
        <taxon>Pezizomycotina</taxon>
        <taxon>Dothideomycetes</taxon>
        <taxon>Pleosporomycetidae</taxon>
        <taxon>Pleosporales</taxon>
        <taxon>Pleosporineae</taxon>
        <taxon>Pleosporaceae</taxon>
        <taxon>Alternaria</taxon>
        <taxon>Alternaria sect. Ulocladioides</taxon>
    </lineage>
</organism>
<gene>
    <name evidence="2" type="ORF">ALTATR162_LOCUS10307</name>
</gene>
<proteinExistence type="predicted"/>
<keyword evidence="3" id="KW-1185">Reference proteome</keyword>
<dbReference type="OrthoDB" id="3691660at2759"/>
<dbReference type="Proteomes" id="UP000676310">
    <property type="component" value="Unassembled WGS sequence"/>
</dbReference>
<feature type="region of interest" description="Disordered" evidence="1">
    <location>
        <begin position="84"/>
        <end position="182"/>
    </location>
</feature>
<sequence>MADAPNNDNNSPHEEPTDHGYRPLKHLDKSLFSNNNGDFASSFMQPRGSASRLHNRPPAANPPPWEDPDQAWRYVDDKVYTGEAFVYSRRTEPDTRAERPNSRTSGIRPDAAISKNPRQAQAPSGPQGFDGLGFTGGQRAPGGLQMRGAGSPSQNIVGASSRNSQSSSAAAPQDIEKDSASTKKGQFVFTGWNDDAKRELFMWKVKRKKGYVFFLHLFPGETAESLHEAFKKYRDDGDRLYNG</sequence>
<feature type="compositionally biased region" description="Polar residues" evidence="1">
    <location>
        <begin position="1"/>
        <end position="10"/>
    </location>
</feature>
<protein>
    <submittedName>
        <fullName evidence="2">Uncharacterized protein</fullName>
    </submittedName>
</protein>
<feature type="compositionally biased region" description="Basic and acidic residues" evidence="1">
    <location>
        <begin position="11"/>
        <end position="29"/>
    </location>
</feature>
<name>A0A8J2I972_9PLEO</name>
<feature type="region of interest" description="Disordered" evidence="1">
    <location>
        <begin position="1"/>
        <end position="70"/>
    </location>
</feature>
<feature type="compositionally biased region" description="Polar residues" evidence="1">
    <location>
        <begin position="31"/>
        <end position="44"/>
    </location>
</feature>
<dbReference type="GeneID" id="67010454"/>
<comment type="caution">
    <text evidence="2">The sequence shown here is derived from an EMBL/GenBank/DDBJ whole genome shotgun (WGS) entry which is preliminary data.</text>
</comment>
<dbReference type="EMBL" id="CAJRGZ010000027">
    <property type="protein sequence ID" value="CAG5182732.1"/>
    <property type="molecule type" value="Genomic_DNA"/>
</dbReference>
<evidence type="ECO:0000313" key="3">
    <source>
        <dbReference type="Proteomes" id="UP000676310"/>
    </source>
</evidence>